<feature type="region of interest" description="Disordered" evidence="1">
    <location>
        <begin position="817"/>
        <end position="844"/>
    </location>
</feature>
<dbReference type="EMBL" id="LSRX01000028">
    <property type="protein sequence ID" value="OLQ13418.1"/>
    <property type="molecule type" value="Genomic_DNA"/>
</dbReference>
<protein>
    <submittedName>
        <fullName evidence="2">Uncharacterized protein</fullName>
    </submittedName>
</protein>
<comment type="caution">
    <text evidence="2">The sequence shown here is derived from an EMBL/GenBank/DDBJ whole genome shotgun (WGS) entry which is preliminary data.</text>
</comment>
<feature type="region of interest" description="Disordered" evidence="1">
    <location>
        <begin position="1129"/>
        <end position="1193"/>
    </location>
</feature>
<feature type="region of interest" description="Disordered" evidence="1">
    <location>
        <begin position="582"/>
        <end position="658"/>
    </location>
</feature>
<feature type="compositionally biased region" description="Polar residues" evidence="1">
    <location>
        <begin position="637"/>
        <end position="656"/>
    </location>
</feature>
<keyword evidence="3" id="KW-1185">Reference proteome</keyword>
<evidence type="ECO:0000313" key="2">
    <source>
        <dbReference type="EMBL" id="OLQ13418.1"/>
    </source>
</evidence>
<feature type="compositionally biased region" description="Basic and acidic residues" evidence="1">
    <location>
        <begin position="1129"/>
        <end position="1142"/>
    </location>
</feature>
<dbReference type="Proteomes" id="UP000186817">
    <property type="component" value="Unassembled WGS sequence"/>
</dbReference>
<dbReference type="AlphaFoldDB" id="A0A1Q9F149"/>
<organism evidence="2 3">
    <name type="scientific">Symbiodinium microadriaticum</name>
    <name type="common">Dinoflagellate</name>
    <name type="synonym">Zooxanthella microadriatica</name>
    <dbReference type="NCBI Taxonomy" id="2951"/>
    <lineage>
        <taxon>Eukaryota</taxon>
        <taxon>Sar</taxon>
        <taxon>Alveolata</taxon>
        <taxon>Dinophyceae</taxon>
        <taxon>Suessiales</taxon>
        <taxon>Symbiodiniaceae</taxon>
        <taxon>Symbiodinium</taxon>
    </lineage>
</organism>
<feature type="compositionally biased region" description="Low complexity" evidence="1">
    <location>
        <begin position="1179"/>
        <end position="1193"/>
    </location>
</feature>
<dbReference type="OrthoDB" id="10653844at2759"/>
<reference evidence="2 3" key="1">
    <citation type="submission" date="2016-02" db="EMBL/GenBank/DDBJ databases">
        <title>Genome analysis of coral dinoflagellate symbionts highlights evolutionary adaptations to a symbiotic lifestyle.</title>
        <authorList>
            <person name="Aranda M."/>
            <person name="Li Y."/>
            <person name="Liew Y.J."/>
            <person name="Baumgarten S."/>
            <person name="Simakov O."/>
            <person name="Wilson M."/>
            <person name="Piel J."/>
            <person name="Ashoor H."/>
            <person name="Bougouffa S."/>
            <person name="Bajic V.B."/>
            <person name="Ryu T."/>
            <person name="Ravasi T."/>
            <person name="Bayer T."/>
            <person name="Micklem G."/>
            <person name="Kim H."/>
            <person name="Bhak J."/>
            <person name="Lajeunesse T.C."/>
            <person name="Voolstra C.R."/>
        </authorList>
    </citation>
    <scope>NUCLEOTIDE SEQUENCE [LARGE SCALE GENOMIC DNA]</scope>
    <source>
        <strain evidence="2 3">CCMP2467</strain>
    </source>
</reference>
<accession>A0A1Q9F149</accession>
<gene>
    <name evidence="2" type="ORF">AK812_SmicGene2564</name>
</gene>
<name>A0A1Q9F149_SYMMI</name>
<feature type="compositionally biased region" description="Basic and acidic residues" evidence="1">
    <location>
        <begin position="1160"/>
        <end position="1170"/>
    </location>
</feature>
<proteinExistence type="predicted"/>
<evidence type="ECO:0000313" key="3">
    <source>
        <dbReference type="Proteomes" id="UP000186817"/>
    </source>
</evidence>
<sequence>MGEVTGPVDGNKSALLHPAFGPELLEDSVPSKSSFGYRIPIGLDLAAMYEEPTIVDLVKDKTGAELFRELYRLLPSLSFEDYFKNGIWQNDLMRLDIEVIDAHRKEAGAPDPPPMEEIEFPPLPGQAQAHSLGGLLRALVPSVGLPINAGGALIRPGPEDKDVAACWLMPRAAYQANVRALFRQACRATTLLVAKYCLGWETLSLKNSVADLKSRLCKLDLSCACCPGCGVERKSKISLLVADAGQMFEQIDPKDVIENLRSAIEHAKVAGYKAVVLKRGKRLRGSLCRSEHVVVDNADVWVFSDLLALVELSLHDALKHVRWGDRVLRQAKGSPIGGLMSRLHAMLALGPAEKAFECRSDAFVASQLAAVRYVDDLLLVSTRCLDCVRPLVQRIYPEYIRFDVEQASYTNVHWLDVSVTVAEHGVVIDAWLAEEAWLFGRSLFPERQRWPPFLHHSCFSPSDFKQRVKALVARWSQMGLSKSQLQAPVAHLMAVLAKLDYPQNLVIKGLCRWQYSKGKGRWFGGYQQQYGKGKGKGDGYGQSGFTSPVSRAASLVQELQELGRQQQQEAQATSLLQRFVGAFSPPSHTDPMQPPDYDWLQPHQKQSHSAQHNPPSWLGGLLEGLASKFAGNGEVTPPSSSNTTQTKSQLPNNTGGLSAENEIAKLRQELQALKDEKRRQEQEAEKRKLRSEIEAIRAQGTVAAEGEAGDSPLTAKKPATTEAVANTVEDWCQVDVEKWNLQEVSVTTAQQKAWIAKVRPSSMKGWSRSPVLVSDWLTAERTRLSVEDLNTALEDAGMAKAKSNLTRVSLKVAGLRSSPAQDGAASPVPAEGEAGLAPSGPLAAPMPKMPPAGAAQPLDMKVIALFVSKWKLDPGRARTALEKLTPSRRRFVMQNFKHLPVNGSSSSDKLEEYIGHCEQTGSWEKLLTLRTAVKGPPTRETGWGPKDLGLRLRCLARKWDIEPLLHREGAEKACDMDEECATLAEEATVTADVLVTGGESHFTVCKAYRDALRLLCDCVPVKEAKEGTEARLTAFYAEYRPERLDEEGKVKDIKELLASLEFPGFCAMKEVWKKWQNREPELFFELAKKYSADVDDGSCACYSSDTMEATGQRSQNPLSFPMKTHKVELRNRSEDELERDVATEAAPAVTTPEPAGGVKRPMEQSEEPNKRQNTGPVTSKASSKAAAKVSPKP</sequence>
<feature type="compositionally biased region" description="Polar residues" evidence="1">
    <location>
        <begin position="603"/>
        <end position="614"/>
    </location>
</feature>
<feature type="compositionally biased region" description="Low complexity" evidence="1">
    <location>
        <begin position="1143"/>
        <end position="1155"/>
    </location>
</feature>
<evidence type="ECO:0000256" key="1">
    <source>
        <dbReference type="SAM" id="MobiDB-lite"/>
    </source>
</evidence>
<feature type="compositionally biased region" description="Low complexity" evidence="1">
    <location>
        <begin position="834"/>
        <end position="844"/>
    </location>
</feature>